<dbReference type="EMBL" id="QUOU01000001">
    <property type="protein sequence ID" value="REL26486.1"/>
    <property type="molecule type" value="Genomic_DNA"/>
</dbReference>
<gene>
    <name evidence="2" type="ORF">DXX93_07750</name>
</gene>
<proteinExistence type="predicted"/>
<organism evidence="2 3">
    <name type="scientific">Thalassotalea euphylliae</name>
    <dbReference type="NCBI Taxonomy" id="1655234"/>
    <lineage>
        <taxon>Bacteria</taxon>
        <taxon>Pseudomonadati</taxon>
        <taxon>Pseudomonadota</taxon>
        <taxon>Gammaproteobacteria</taxon>
        <taxon>Alteromonadales</taxon>
        <taxon>Colwelliaceae</taxon>
        <taxon>Thalassotalea</taxon>
    </lineage>
</organism>
<dbReference type="RefSeq" id="WP_116007603.1">
    <property type="nucleotide sequence ID" value="NZ_QUOU01000001.1"/>
</dbReference>
<feature type="chain" id="PRO_5017591672" description="Rap1a immunity protein domain-containing protein" evidence="1">
    <location>
        <begin position="22"/>
        <end position="138"/>
    </location>
</feature>
<evidence type="ECO:0000313" key="2">
    <source>
        <dbReference type="EMBL" id="REL26486.1"/>
    </source>
</evidence>
<keyword evidence="1" id="KW-0732">Signal</keyword>
<dbReference type="AlphaFoldDB" id="A0A3E0TPI3"/>
<dbReference type="Proteomes" id="UP000256478">
    <property type="component" value="Unassembled WGS sequence"/>
</dbReference>
<name>A0A3E0TPI3_9GAMM</name>
<evidence type="ECO:0000313" key="3">
    <source>
        <dbReference type="Proteomes" id="UP000256478"/>
    </source>
</evidence>
<dbReference type="OrthoDB" id="9912552at2"/>
<evidence type="ECO:0008006" key="4">
    <source>
        <dbReference type="Google" id="ProtNLM"/>
    </source>
</evidence>
<feature type="signal peptide" evidence="1">
    <location>
        <begin position="1"/>
        <end position="21"/>
    </location>
</feature>
<evidence type="ECO:0000256" key="1">
    <source>
        <dbReference type="SAM" id="SignalP"/>
    </source>
</evidence>
<reference evidence="2 3" key="1">
    <citation type="submission" date="2018-08" db="EMBL/GenBank/DDBJ databases">
        <title>Thalassotalea euphylliae genome.</title>
        <authorList>
            <person name="Summers S."/>
            <person name="Rice S.A."/>
            <person name="Freckelton M.L."/>
            <person name="Nedved B.T."/>
            <person name="Hadfield M.G."/>
        </authorList>
    </citation>
    <scope>NUCLEOTIDE SEQUENCE [LARGE SCALE GENOMIC DNA]</scope>
    <source>
        <strain evidence="2 3">H1</strain>
    </source>
</reference>
<comment type="caution">
    <text evidence="2">The sequence shown here is derived from an EMBL/GenBank/DDBJ whole genome shotgun (WGS) entry which is preliminary data.</text>
</comment>
<protein>
    <recommendedName>
        <fullName evidence="4">Rap1a immunity protein domain-containing protein</fullName>
    </recommendedName>
</protein>
<accession>A0A3E0TPI3</accession>
<sequence>MRFSIAAMSIVLLSLTVPIQASNFSADKMISQCLSDDISPQLEFSCQGFFYGLISKKQSLLSPTEPKGLVERAYNNRTSTSNYSVVKTRKYGMEQVCLPADIEYQTFKGVITQAAKNYGKPLDVRLVTDILARHYSCE</sequence>